<proteinExistence type="predicted"/>
<dbReference type="Gene3D" id="3.20.20.80">
    <property type="entry name" value="Glycosidases"/>
    <property type="match status" value="1"/>
</dbReference>
<dbReference type="PROSITE" id="PS51318">
    <property type="entry name" value="TAT"/>
    <property type="match status" value="1"/>
</dbReference>
<accession>A0A1H5IWV4</accession>
<dbReference type="InterPro" id="IPR006311">
    <property type="entry name" value="TAT_signal"/>
</dbReference>
<evidence type="ECO:0008006" key="3">
    <source>
        <dbReference type="Google" id="ProtNLM"/>
    </source>
</evidence>
<protein>
    <recommendedName>
        <fullName evidence="3">Glycosyltransferase WbsX</fullName>
    </recommendedName>
</protein>
<gene>
    <name evidence="1" type="ORF">SAMN05444164_8134</name>
</gene>
<evidence type="ECO:0000313" key="1">
    <source>
        <dbReference type="EMBL" id="SEE44644.1"/>
    </source>
</evidence>
<dbReference type="OrthoDB" id="9816424at2"/>
<sequence>MNNGNAAVRKPFALTRRMFLTSFSASLLPGSLSVLGSGHPAAAAAASRPLVGAIRWDAWYAPGSQPTEAMKQSLGPEKYRWRTPFFGTQMNRDPNALDFSASIEAEMDKEIDQAIFAGLDYWAFAAYGANHPMSKALYAFRARPKAAELRYCMFTELGRWGSAAKLSSLPQEHIGLMADKNYLRVENDRPLYFLGFIKGADVQRSWGGVQGLRAQLSKFKSDANGAGLADPYVVLAGDTKFLSQEAANLGADAVGSYAITTGNGRGSFADLAKYAEKGWNDLSASQVPVVPTVMTGWDRRPRIERPVPWEKSQRPGDGVTNFYTAPTKKELAGHLAQSISWVNSRAPDRRAPAVLIYAWNENDEGGWLVPTVPCQTDRLEALREVLKTTAKTASKNLC</sequence>
<dbReference type="EMBL" id="FNTH01000001">
    <property type="protein sequence ID" value="SEE44644.1"/>
    <property type="molecule type" value="Genomic_DNA"/>
</dbReference>
<organism evidence="1 2">
    <name type="scientific">Bradyrhizobium erythrophlei</name>
    <dbReference type="NCBI Taxonomy" id="1437360"/>
    <lineage>
        <taxon>Bacteria</taxon>
        <taxon>Pseudomonadati</taxon>
        <taxon>Pseudomonadota</taxon>
        <taxon>Alphaproteobacteria</taxon>
        <taxon>Hyphomicrobiales</taxon>
        <taxon>Nitrobacteraceae</taxon>
        <taxon>Bradyrhizobium</taxon>
    </lineage>
</organism>
<evidence type="ECO:0000313" key="2">
    <source>
        <dbReference type="Proteomes" id="UP000198992"/>
    </source>
</evidence>
<reference evidence="1 2" key="1">
    <citation type="submission" date="2016-10" db="EMBL/GenBank/DDBJ databases">
        <authorList>
            <person name="de Groot N.N."/>
        </authorList>
    </citation>
    <scope>NUCLEOTIDE SEQUENCE [LARGE SCALE GENOMIC DNA]</scope>
    <source>
        <strain evidence="1 2">MT12</strain>
    </source>
</reference>
<dbReference type="AlphaFoldDB" id="A0A1H5IWV4"/>
<name>A0A1H5IWV4_9BRAD</name>
<dbReference type="Proteomes" id="UP000198992">
    <property type="component" value="Unassembled WGS sequence"/>
</dbReference>